<dbReference type="PANTHER" id="PTHR16560">
    <property type="entry name" value="ALPHA-2-MACROGLOBULIN RECEPTOR-ASSOCIATED PROTEIN"/>
    <property type="match status" value="1"/>
</dbReference>
<keyword evidence="1" id="KW-0812">Transmembrane</keyword>
<keyword evidence="4" id="KW-1185">Reference proteome</keyword>
<accession>A0A6J2KRN1</accession>
<dbReference type="Pfam" id="PF06400">
    <property type="entry name" value="Alpha-2-MRAP_N"/>
    <property type="match status" value="1"/>
</dbReference>
<evidence type="ECO:0000259" key="3">
    <source>
        <dbReference type="Pfam" id="PF06401"/>
    </source>
</evidence>
<keyword evidence="1" id="KW-0472">Membrane</keyword>
<dbReference type="InterPro" id="IPR038003">
    <property type="entry name" value="A2-macroglobuin_RAP"/>
</dbReference>
<dbReference type="InterPro" id="IPR009066">
    <property type="entry name" value="MG_RAP_rcpt_1"/>
</dbReference>
<feature type="transmembrane region" description="Helical" evidence="1">
    <location>
        <begin position="21"/>
        <end position="39"/>
    </location>
</feature>
<dbReference type="InterPro" id="IPR036744">
    <property type="entry name" value="RAP_sf"/>
</dbReference>
<evidence type="ECO:0000313" key="4">
    <source>
        <dbReference type="Proteomes" id="UP000504629"/>
    </source>
</evidence>
<reference evidence="5" key="1">
    <citation type="submission" date="2025-08" db="UniProtKB">
        <authorList>
            <consortium name="RefSeq"/>
        </authorList>
    </citation>
    <scope>IDENTIFICATION</scope>
    <source>
        <tissue evidence="5">Silk gland</tissue>
    </source>
</reference>
<sequence length="378" mass="44504">MKLINSKVYLGIKYLHKVFTMNTHLMIFVFISLLMSGIVCENKYTRSANEKNDDAKVDFRTLEKPFRMNKLNLLWTKAQQRLTEPKLKSLYSDLMLHDKEEITYKRFKSDGGDKEGLKEAELRRKLSNIMSVYGLLEHFDPKADRQKDHPAFNSAMDDHINRSIFKDKKLNMLWSKAEFSGFTAEELSALKEEFLHHQEKIDQYYELLGELDNGKKDGYKNVVNDDEIDKFNEISEQNNEITKDYLHQANMVREKHRDLREGYDKLQRITAKGPYNKEFIEPKVQGLWRMAAAANFTVDELASLKVELQHYESRLLKLRHLQADHVSNSEKYNTKVAGAGEKMNHFEDQEQTIKKHSRKVEKMHADIETRILERHTEL</sequence>
<evidence type="ECO:0000256" key="1">
    <source>
        <dbReference type="SAM" id="Phobius"/>
    </source>
</evidence>
<dbReference type="GO" id="GO:0048259">
    <property type="term" value="P:regulation of receptor-mediated endocytosis"/>
    <property type="evidence" value="ECO:0007669"/>
    <property type="project" value="TreeGrafter"/>
</dbReference>
<keyword evidence="5" id="KW-0675">Receptor</keyword>
<dbReference type="CDD" id="cd14808">
    <property type="entry name" value="RAP_D3"/>
    <property type="match status" value="1"/>
</dbReference>
<dbReference type="GeneID" id="114253063"/>
<gene>
    <name evidence="5" type="primary">LOC114253063</name>
</gene>
<dbReference type="OrthoDB" id="5817428at2759"/>
<protein>
    <submittedName>
        <fullName evidence="5">Alpha-2-macroglobulin receptor-associated protein isoform X1</fullName>
    </submittedName>
</protein>
<feature type="domain" description="Alpha-2-macroglobulin receptor-associated protein" evidence="2">
    <location>
        <begin position="33"/>
        <end position="145"/>
    </location>
</feature>
<dbReference type="Pfam" id="PF06401">
    <property type="entry name" value="Alpha-2-MRAP_C"/>
    <property type="match status" value="1"/>
</dbReference>
<dbReference type="SUPFAM" id="SSF47045">
    <property type="entry name" value="RAP domain-like"/>
    <property type="match status" value="3"/>
</dbReference>
<dbReference type="KEGG" id="bman:114253063"/>
<organism evidence="4 5">
    <name type="scientific">Bombyx mandarina</name>
    <name type="common">Wild silk moth</name>
    <name type="synonym">Wild silkworm</name>
    <dbReference type="NCBI Taxonomy" id="7092"/>
    <lineage>
        <taxon>Eukaryota</taxon>
        <taxon>Metazoa</taxon>
        <taxon>Ecdysozoa</taxon>
        <taxon>Arthropoda</taxon>
        <taxon>Hexapoda</taxon>
        <taxon>Insecta</taxon>
        <taxon>Pterygota</taxon>
        <taxon>Neoptera</taxon>
        <taxon>Endopterygota</taxon>
        <taxon>Lepidoptera</taxon>
        <taxon>Glossata</taxon>
        <taxon>Ditrysia</taxon>
        <taxon>Bombycoidea</taxon>
        <taxon>Bombycidae</taxon>
        <taxon>Bombycinae</taxon>
        <taxon>Bombyx</taxon>
    </lineage>
</organism>
<dbReference type="InterPro" id="IPR010483">
    <property type="entry name" value="Alpha_2_MRAP_C"/>
</dbReference>
<feature type="domain" description="Alpha-2-macroglobulin RAP C-terminal" evidence="3">
    <location>
        <begin position="164"/>
        <end position="378"/>
    </location>
</feature>
<dbReference type="Proteomes" id="UP000504629">
    <property type="component" value="Unplaced"/>
</dbReference>
<dbReference type="InterPro" id="IPR037999">
    <property type="entry name" value="RAP_D3"/>
</dbReference>
<dbReference type="GO" id="GO:0048019">
    <property type="term" value="F:receptor antagonist activity"/>
    <property type="evidence" value="ECO:0007669"/>
    <property type="project" value="InterPro"/>
</dbReference>
<proteinExistence type="predicted"/>
<dbReference type="CDD" id="cd14806">
    <property type="entry name" value="RAP_D1"/>
    <property type="match status" value="1"/>
</dbReference>
<name>A0A6J2KRN1_BOMMA</name>
<keyword evidence="1" id="KW-1133">Transmembrane helix</keyword>
<dbReference type="GO" id="GO:0050750">
    <property type="term" value="F:low-density lipoprotein particle receptor binding"/>
    <property type="evidence" value="ECO:0007669"/>
    <property type="project" value="InterPro"/>
</dbReference>
<dbReference type="GO" id="GO:0005783">
    <property type="term" value="C:endoplasmic reticulum"/>
    <property type="evidence" value="ECO:0007669"/>
    <property type="project" value="InterPro"/>
</dbReference>
<dbReference type="GO" id="GO:0008201">
    <property type="term" value="F:heparin binding"/>
    <property type="evidence" value="ECO:0007669"/>
    <property type="project" value="InterPro"/>
</dbReference>
<evidence type="ECO:0000313" key="5">
    <source>
        <dbReference type="RefSeq" id="XP_028043622.1"/>
    </source>
</evidence>
<dbReference type="Gene3D" id="1.20.81.10">
    <property type="entry name" value="RAP domain"/>
    <property type="match status" value="3"/>
</dbReference>
<dbReference type="RefSeq" id="XP_028043622.1">
    <property type="nucleotide sequence ID" value="XM_028187821.1"/>
</dbReference>
<evidence type="ECO:0000259" key="2">
    <source>
        <dbReference type="Pfam" id="PF06400"/>
    </source>
</evidence>
<dbReference type="PANTHER" id="PTHR16560:SF2">
    <property type="entry name" value="ALPHA-2-MACROGLOBULIN RECEPTOR-ASSOCIATED PROTEIN"/>
    <property type="match status" value="1"/>
</dbReference>
<dbReference type="AlphaFoldDB" id="A0A6J2KRN1"/>